<dbReference type="OrthoDB" id="1259151at2759"/>
<accession>A0A2C5Y4D9</accession>
<dbReference type="Gene3D" id="2.130.10.10">
    <property type="entry name" value="YVTN repeat-like/Quinoprotein amine dehydrogenase"/>
    <property type="match status" value="1"/>
</dbReference>
<organism evidence="1 2">
    <name type="scientific">Ophiocordyceps australis</name>
    <dbReference type="NCBI Taxonomy" id="1399860"/>
    <lineage>
        <taxon>Eukaryota</taxon>
        <taxon>Fungi</taxon>
        <taxon>Dikarya</taxon>
        <taxon>Ascomycota</taxon>
        <taxon>Pezizomycotina</taxon>
        <taxon>Sordariomycetes</taxon>
        <taxon>Hypocreomycetidae</taxon>
        <taxon>Hypocreales</taxon>
        <taxon>Ophiocordycipitaceae</taxon>
        <taxon>Ophiocordyceps</taxon>
    </lineage>
</organism>
<name>A0A2C5Y4D9_9HYPO</name>
<sequence>MDSLDRLPDHLLLDIAQHLETARDVCHVGRLSRRTQRLMQMHGWRAFVGLRFPSMGIAGDETTQWRAVAQRLTRLDRCWEKRGFRLRLYEQEVRGRQSVAFQGLVDAAWDGQRELLACGVGEELVLRWRDSDDEWLGSQRHGYAAGRGDVSALCVCRGAQRPAVVVGRASGDVNVHSAAAPGSPPTKLLWPSAAQVSPGTSPGRTAITCAAWNAQRLLAACARDTLVALHHVDAPETPLQALAVVDVSKPTSQASSRPLLHCLSFLGTDALAWGIGPATDALQCATIRPTGIDPPCPAYTPTPHQAPGTRHSVRAMEPIANNPHLLLTAWSNGGYSLVDMRTPARHAVWYRDELQPFEPAHSLLAYGLERFVGGDHSEPLLRLFDFRWPKPYHHFNAMPCSNKSPWPPPPASVLSRGREWQGYHEGAASNAAASHCDYIKGKQCKWHELSALPAWRPDSTLFLGLESSRGIFGLAKATDSSDSLYCGLRGGIMEVSLSLSGDTAASGAPPAAAPPGWKVQSREASALMETGISCCTRGNKWHQREPIAPTQMWHHLPGRHDKAMRLDSAWSRP</sequence>
<protein>
    <recommendedName>
        <fullName evidence="3">F-box domain-containing protein</fullName>
    </recommendedName>
</protein>
<proteinExistence type="predicted"/>
<evidence type="ECO:0008006" key="3">
    <source>
        <dbReference type="Google" id="ProtNLM"/>
    </source>
</evidence>
<keyword evidence="2" id="KW-1185">Reference proteome</keyword>
<dbReference type="SUPFAM" id="SSF50978">
    <property type="entry name" value="WD40 repeat-like"/>
    <property type="match status" value="1"/>
</dbReference>
<dbReference type="EMBL" id="NJET01000070">
    <property type="protein sequence ID" value="PHH62513.1"/>
    <property type="molecule type" value="Genomic_DNA"/>
</dbReference>
<gene>
    <name evidence="1" type="ORF">CDD81_7086</name>
</gene>
<evidence type="ECO:0000313" key="1">
    <source>
        <dbReference type="EMBL" id="PHH62513.1"/>
    </source>
</evidence>
<dbReference type="InterPro" id="IPR036322">
    <property type="entry name" value="WD40_repeat_dom_sf"/>
</dbReference>
<evidence type="ECO:0000313" key="2">
    <source>
        <dbReference type="Proteomes" id="UP000226192"/>
    </source>
</evidence>
<reference evidence="1 2" key="1">
    <citation type="submission" date="2017-06" db="EMBL/GenBank/DDBJ databases">
        <title>Ant-infecting Ophiocordyceps genomes reveal a high diversity of potential behavioral manipulation genes and a possible major role for enterotoxins.</title>
        <authorList>
            <person name="De Bekker C."/>
            <person name="Evans H.C."/>
            <person name="Brachmann A."/>
            <person name="Hughes D.P."/>
        </authorList>
    </citation>
    <scope>NUCLEOTIDE SEQUENCE [LARGE SCALE GENOMIC DNA]</scope>
    <source>
        <strain evidence="1 2">Map64</strain>
    </source>
</reference>
<dbReference type="Proteomes" id="UP000226192">
    <property type="component" value="Unassembled WGS sequence"/>
</dbReference>
<dbReference type="AlphaFoldDB" id="A0A2C5Y4D9"/>
<comment type="caution">
    <text evidence="1">The sequence shown here is derived from an EMBL/GenBank/DDBJ whole genome shotgun (WGS) entry which is preliminary data.</text>
</comment>
<dbReference type="InterPro" id="IPR015943">
    <property type="entry name" value="WD40/YVTN_repeat-like_dom_sf"/>
</dbReference>